<comment type="caution">
    <text evidence="3">The sequence shown here is derived from an EMBL/GenBank/DDBJ whole genome shotgun (WGS) entry which is preliminary data.</text>
</comment>
<dbReference type="PANTHER" id="PTHR35039:SF3">
    <property type="entry name" value="3-KETO-L-GULONATE-6-PHOSPHATE DECARBOXYLASE SGBH-RELATED"/>
    <property type="match status" value="1"/>
</dbReference>
<dbReference type="Pfam" id="PF00215">
    <property type="entry name" value="OMPdecase"/>
    <property type="match status" value="1"/>
</dbReference>
<dbReference type="InterPro" id="IPR011060">
    <property type="entry name" value="RibuloseP-bd_barrel"/>
</dbReference>
<dbReference type="GO" id="GO:0006207">
    <property type="term" value="P:'de novo' pyrimidine nucleobase biosynthetic process"/>
    <property type="evidence" value="ECO:0007669"/>
    <property type="project" value="InterPro"/>
</dbReference>
<dbReference type="GO" id="GO:0033982">
    <property type="term" value="F:3-dehydro-L-gulonate-6-phosphate decarboxylase activity"/>
    <property type="evidence" value="ECO:0007669"/>
    <property type="project" value="TreeGrafter"/>
</dbReference>
<dbReference type="InterPro" id="IPR001754">
    <property type="entry name" value="OMPdeCOase_dom"/>
</dbReference>
<keyword evidence="1" id="KW-0456">Lyase</keyword>
<evidence type="ECO:0000313" key="3">
    <source>
        <dbReference type="EMBL" id="GAH23463.1"/>
    </source>
</evidence>
<dbReference type="InterPro" id="IPR013785">
    <property type="entry name" value="Aldolase_TIM"/>
</dbReference>
<dbReference type="SUPFAM" id="SSF51366">
    <property type="entry name" value="Ribulose-phoshate binding barrel"/>
    <property type="match status" value="1"/>
</dbReference>
<dbReference type="Gene3D" id="3.20.20.70">
    <property type="entry name" value="Aldolase class I"/>
    <property type="match status" value="1"/>
</dbReference>
<protein>
    <recommendedName>
        <fullName evidence="2">Orotidine 5'-phosphate decarboxylase domain-containing protein</fullName>
    </recommendedName>
</protein>
<accession>X1FRW2</accession>
<dbReference type="SMART" id="SM00934">
    <property type="entry name" value="OMPdecase"/>
    <property type="match status" value="1"/>
</dbReference>
<gene>
    <name evidence="3" type="ORF">S03H2_04981</name>
</gene>
<dbReference type="EMBL" id="BARU01002034">
    <property type="protein sequence ID" value="GAH23463.1"/>
    <property type="molecule type" value="Genomic_DNA"/>
</dbReference>
<evidence type="ECO:0000256" key="1">
    <source>
        <dbReference type="ARBA" id="ARBA00023239"/>
    </source>
</evidence>
<evidence type="ECO:0000259" key="2">
    <source>
        <dbReference type="SMART" id="SM00934"/>
    </source>
</evidence>
<dbReference type="PANTHER" id="PTHR35039">
    <property type="entry name" value="3-KETO-L-GULONATE-6-PHOSPHATE DECARBOXYLASE SGBH-RELATED"/>
    <property type="match status" value="1"/>
</dbReference>
<proteinExistence type="predicted"/>
<dbReference type="AlphaFoldDB" id="X1FRW2"/>
<name>X1FRW2_9ZZZZ</name>
<organism evidence="3">
    <name type="scientific">marine sediment metagenome</name>
    <dbReference type="NCBI Taxonomy" id="412755"/>
    <lineage>
        <taxon>unclassified sequences</taxon>
        <taxon>metagenomes</taxon>
        <taxon>ecological metagenomes</taxon>
    </lineage>
</organism>
<dbReference type="GO" id="GO:0004590">
    <property type="term" value="F:orotidine-5'-phosphate decarboxylase activity"/>
    <property type="evidence" value="ECO:0007669"/>
    <property type="project" value="InterPro"/>
</dbReference>
<dbReference type="GO" id="GO:0019854">
    <property type="term" value="P:L-ascorbic acid catabolic process"/>
    <property type="evidence" value="ECO:0007669"/>
    <property type="project" value="TreeGrafter"/>
</dbReference>
<feature type="domain" description="Orotidine 5'-phosphate decarboxylase" evidence="2">
    <location>
        <begin position="11"/>
        <end position="209"/>
    </location>
</feature>
<sequence>MSRTFNSSTRYIQIAFNHSIHDVVRILPQIPLDPRIIIEAGTPYVKREGQNGIRLIRRYWRGLIVADLKVIDGAQEEVAMAHNAGANAVTAAGTAPKETLDYFSKTCDQYNVFSMIDMLGQDNPLKKLFALKNKPKGVVIHKGRDEEANPRTIIRYKDINKIRSKYDVLISVAGGLKEESVRKAYFNGASIAILNIVKPTDVNEGISDMSNFRVIIPSILKEVGH</sequence>
<reference evidence="3" key="1">
    <citation type="journal article" date="2014" name="Front. Microbiol.">
        <title>High frequency of phylogenetically diverse reductive dehalogenase-homologous genes in deep subseafloor sedimentary metagenomes.</title>
        <authorList>
            <person name="Kawai M."/>
            <person name="Futagami T."/>
            <person name="Toyoda A."/>
            <person name="Takaki Y."/>
            <person name="Nishi S."/>
            <person name="Hori S."/>
            <person name="Arai W."/>
            <person name="Tsubouchi T."/>
            <person name="Morono Y."/>
            <person name="Uchiyama I."/>
            <person name="Ito T."/>
            <person name="Fujiyama A."/>
            <person name="Inagaki F."/>
            <person name="Takami H."/>
        </authorList>
    </citation>
    <scope>NUCLEOTIDE SEQUENCE</scope>
    <source>
        <strain evidence="3">Expedition CK06-06</strain>
    </source>
</reference>